<dbReference type="HAMAP" id="MF_00384">
    <property type="entry name" value="Homoser_kinase"/>
    <property type="match status" value="1"/>
</dbReference>
<evidence type="ECO:0000313" key="14">
    <source>
        <dbReference type="EMBL" id="HEU97940.1"/>
    </source>
</evidence>
<dbReference type="PIRSF" id="PIRSF000676">
    <property type="entry name" value="Homoser_kin"/>
    <property type="match status" value="1"/>
</dbReference>
<dbReference type="GO" id="GO:0004413">
    <property type="term" value="F:homoserine kinase activity"/>
    <property type="evidence" value="ECO:0007669"/>
    <property type="project" value="UniProtKB-UniRule"/>
</dbReference>
<keyword evidence="10 11" id="KW-0067">ATP-binding</keyword>
<evidence type="ECO:0000256" key="11">
    <source>
        <dbReference type="HAMAP-Rule" id="MF_00384"/>
    </source>
</evidence>
<dbReference type="InterPro" id="IPR000870">
    <property type="entry name" value="Homoserine_kinase"/>
</dbReference>
<keyword evidence="8 11" id="KW-0547">Nucleotide-binding</keyword>
<feature type="binding site" evidence="11">
    <location>
        <begin position="124"/>
        <end position="134"/>
    </location>
    <ligand>
        <name>ATP</name>
        <dbReference type="ChEBI" id="CHEBI:30616"/>
    </ligand>
</feature>
<dbReference type="UniPathway" id="UPA00050">
    <property type="reaction ID" value="UER00064"/>
</dbReference>
<dbReference type="Gene3D" id="3.30.70.890">
    <property type="entry name" value="GHMP kinase, C-terminal domain"/>
    <property type="match status" value="1"/>
</dbReference>
<comment type="pathway">
    <text evidence="1 11">Amino-acid biosynthesis; L-threonine biosynthesis; L-threonine from L-aspartate: step 4/5.</text>
</comment>
<keyword evidence="11" id="KW-0963">Cytoplasm</keyword>
<evidence type="ECO:0000256" key="6">
    <source>
        <dbReference type="ARBA" id="ARBA00022679"/>
    </source>
</evidence>
<dbReference type="GO" id="GO:0005524">
    <property type="term" value="F:ATP binding"/>
    <property type="evidence" value="ECO:0007669"/>
    <property type="project" value="UniProtKB-UniRule"/>
</dbReference>
<evidence type="ECO:0000256" key="3">
    <source>
        <dbReference type="ARBA" id="ARBA00012078"/>
    </source>
</evidence>
<dbReference type="Proteomes" id="UP000885664">
    <property type="component" value="Unassembled WGS sequence"/>
</dbReference>
<dbReference type="SUPFAM" id="SSF54211">
    <property type="entry name" value="Ribosomal protein S5 domain 2-like"/>
    <property type="match status" value="1"/>
</dbReference>
<keyword evidence="5 11" id="KW-0028">Amino-acid biosynthesis</keyword>
<dbReference type="Gene3D" id="3.30.230.10">
    <property type="match status" value="1"/>
</dbReference>
<evidence type="ECO:0000259" key="12">
    <source>
        <dbReference type="Pfam" id="PF00288"/>
    </source>
</evidence>
<evidence type="ECO:0000256" key="10">
    <source>
        <dbReference type="ARBA" id="ARBA00022840"/>
    </source>
</evidence>
<dbReference type="EC" id="2.7.1.39" evidence="3 11"/>
<dbReference type="PANTHER" id="PTHR20861">
    <property type="entry name" value="HOMOSERINE/4-DIPHOSPHOCYTIDYL-2-C-METHYL-D-ERYTHRITOL KINASE"/>
    <property type="match status" value="1"/>
</dbReference>
<evidence type="ECO:0000256" key="7">
    <source>
        <dbReference type="ARBA" id="ARBA00022697"/>
    </source>
</evidence>
<gene>
    <name evidence="11" type="primary">thrB</name>
    <name evidence="14" type="ORF">ENO36_03695</name>
</gene>
<evidence type="ECO:0000256" key="9">
    <source>
        <dbReference type="ARBA" id="ARBA00022777"/>
    </source>
</evidence>
<accession>A0A7C2YZM9</accession>
<evidence type="ECO:0000256" key="5">
    <source>
        <dbReference type="ARBA" id="ARBA00022605"/>
    </source>
</evidence>
<evidence type="ECO:0000256" key="1">
    <source>
        <dbReference type="ARBA" id="ARBA00005015"/>
    </source>
</evidence>
<dbReference type="PRINTS" id="PR00958">
    <property type="entry name" value="HOMSERKINASE"/>
</dbReference>
<evidence type="ECO:0000256" key="2">
    <source>
        <dbReference type="ARBA" id="ARBA00007370"/>
    </source>
</evidence>
<dbReference type="InterPro" id="IPR020568">
    <property type="entry name" value="Ribosomal_Su5_D2-typ_SF"/>
</dbReference>
<comment type="caution">
    <text evidence="14">The sequence shown here is derived from an EMBL/GenBank/DDBJ whole genome shotgun (WGS) entry which is preliminary data.</text>
</comment>
<dbReference type="InterPro" id="IPR006203">
    <property type="entry name" value="GHMP_knse_ATP-bd_CS"/>
</dbReference>
<dbReference type="InterPro" id="IPR036554">
    <property type="entry name" value="GHMP_kinase_C_sf"/>
</dbReference>
<dbReference type="InterPro" id="IPR013750">
    <property type="entry name" value="GHMP_kinase_C_dom"/>
</dbReference>
<comment type="subcellular location">
    <subcellularLocation>
        <location evidence="11">Cytoplasm</location>
    </subcellularLocation>
</comment>
<dbReference type="InterPro" id="IPR014721">
    <property type="entry name" value="Ribsml_uS5_D2-typ_fold_subgr"/>
</dbReference>
<dbReference type="Pfam" id="PF00288">
    <property type="entry name" value="GHMP_kinases_N"/>
    <property type="match status" value="1"/>
</dbReference>
<dbReference type="GO" id="GO:0009088">
    <property type="term" value="P:threonine biosynthetic process"/>
    <property type="evidence" value="ECO:0007669"/>
    <property type="project" value="UniProtKB-UniRule"/>
</dbReference>
<dbReference type="PROSITE" id="PS00627">
    <property type="entry name" value="GHMP_KINASES_ATP"/>
    <property type="match status" value="1"/>
</dbReference>
<comment type="similarity">
    <text evidence="2 11">Belongs to the GHMP kinase family. Homoserine kinase subfamily.</text>
</comment>
<dbReference type="PANTHER" id="PTHR20861:SF1">
    <property type="entry name" value="HOMOSERINE KINASE"/>
    <property type="match status" value="1"/>
</dbReference>
<feature type="domain" description="GHMP kinase C-terminal" evidence="13">
    <location>
        <begin position="247"/>
        <end position="321"/>
    </location>
</feature>
<comment type="function">
    <text evidence="11">Catalyzes the ATP-dependent phosphorylation of L-homoserine to L-homoserine phosphate.</text>
</comment>
<comment type="catalytic activity">
    <reaction evidence="11">
        <text>L-homoserine + ATP = O-phospho-L-homoserine + ADP + H(+)</text>
        <dbReference type="Rhea" id="RHEA:13985"/>
        <dbReference type="ChEBI" id="CHEBI:15378"/>
        <dbReference type="ChEBI" id="CHEBI:30616"/>
        <dbReference type="ChEBI" id="CHEBI:57476"/>
        <dbReference type="ChEBI" id="CHEBI:57590"/>
        <dbReference type="ChEBI" id="CHEBI:456216"/>
        <dbReference type="EC" id="2.7.1.39"/>
    </reaction>
</comment>
<dbReference type="Pfam" id="PF08544">
    <property type="entry name" value="GHMP_kinases_C"/>
    <property type="match status" value="1"/>
</dbReference>
<protein>
    <recommendedName>
        <fullName evidence="4 11">Homoserine kinase</fullName>
        <shortName evidence="11">HK</shortName>
        <shortName evidence="11">HSK</shortName>
        <ecNumber evidence="3 11">2.7.1.39</ecNumber>
    </recommendedName>
</protein>
<reference evidence="14" key="1">
    <citation type="journal article" date="2020" name="mSystems">
        <title>Genome- and Community-Level Interaction Insights into Carbon Utilization and Element Cycling Functions of Hydrothermarchaeota in Hydrothermal Sediment.</title>
        <authorList>
            <person name="Zhou Z."/>
            <person name="Liu Y."/>
            <person name="Xu W."/>
            <person name="Pan J."/>
            <person name="Luo Z.H."/>
            <person name="Li M."/>
        </authorList>
    </citation>
    <scope>NUCLEOTIDE SEQUENCE [LARGE SCALE GENOMIC DNA]</scope>
    <source>
        <strain evidence="14">SpSt-1259</strain>
    </source>
</reference>
<keyword evidence="7 11" id="KW-0791">Threonine biosynthesis</keyword>
<evidence type="ECO:0000256" key="8">
    <source>
        <dbReference type="ARBA" id="ARBA00022741"/>
    </source>
</evidence>
<dbReference type="EMBL" id="DSFE01000081">
    <property type="protein sequence ID" value="HEU97940.1"/>
    <property type="molecule type" value="Genomic_DNA"/>
</dbReference>
<keyword evidence="6 11" id="KW-0808">Transferase</keyword>
<sequence>MKKGRYEGEILTEKIVYCEYFELLKNKCRGIYLDSEANITVKSPASIANLGPGFDIIGVALSHPNDILSIYIRKGKGDLEIQVEGEEVLQGKKNLVYFIAENFLKSCDVLQTSSIELKLKKGVPVSMGLGSSAASSVAIVEALRIALGIELSKRELILLSACGELYAAGALHYDNVSASYLGGMVLTEHNSMEFLKLPVLDRAFFSIIMPTYLSGREGKTMEARKLIPDKIGLRESIKQSSAFGKLISSLFLNDIKMFGEAINIDFIAEPYRKAMIPYYSELKKEALEIGALGFNIAGAGPSVFAVSDSEKKAEELGKSLVKYLQDRGISAKYLITRPSVNGVMEEEIIRSP</sequence>
<evidence type="ECO:0000256" key="4">
    <source>
        <dbReference type="ARBA" id="ARBA00017858"/>
    </source>
</evidence>
<evidence type="ECO:0000259" key="13">
    <source>
        <dbReference type="Pfam" id="PF08544"/>
    </source>
</evidence>
<dbReference type="GO" id="GO:0005737">
    <property type="term" value="C:cytoplasm"/>
    <property type="evidence" value="ECO:0007669"/>
    <property type="project" value="UniProtKB-SubCell"/>
</dbReference>
<dbReference type="NCBIfam" id="NF002288">
    <property type="entry name" value="PRK01212.1-4"/>
    <property type="match status" value="1"/>
</dbReference>
<dbReference type="NCBIfam" id="TIGR00191">
    <property type="entry name" value="thrB"/>
    <property type="match status" value="1"/>
</dbReference>
<keyword evidence="9 11" id="KW-0418">Kinase</keyword>
<dbReference type="SUPFAM" id="SSF55060">
    <property type="entry name" value="GHMP Kinase, C-terminal domain"/>
    <property type="match status" value="1"/>
</dbReference>
<name>A0A7C2YZM9_9CREN</name>
<organism evidence="14">
    <name type="scientific">Fervidicoccus fontis</name>
    <dbReference type="NCBI Taxonomy" id="683846"/>
    <lineage>
        <taxon>Archaea</taxon>
        <taxon>Thermoproteota</taxon>
        <taxon>Thermoprotei</taxon>
        <taxon>Fervidicoccales</taxon>
        <taxon>Fervidicoccaceae</taxon>
        <taxon>Fervidicoccus</taxon>
    </lineage>
</organism>
<dbReference type="AlphaFoldDB" id="A0A7C2YZM9"/>
<dbReference type="InterPro" id="IPR006204">
    <property type="entry name" value="GHMP_kinase_N_dom"/>
</dbReference>
<feature type="domain" description="GHMP kinase N-terminal" evidence="12">
    <location>
        <begin position="94"/>
        <end position="183"/>
    </location>
</feature>
<proteinExistence type="inferred from homology"/>